<protein>
    <recommendedName>
        <fullName evidence="4">Formate dehydrogenase family accessory protein FdhD</fullName>
    </recommendedName>
</protein>
<proteinExistence type="predicted"/>
<dbReference type="GO" id="GO:0016783">
    <property type="term" value="F:sulfurtransferase activity"/>
    <property type="evidence" value="ECO:0007669"/>
    <property type="project" value="InterPro"/>
</dbReference>
<reference evidence="3" key="1">
    <citation type="journal article" date="2014" name="Front. Microbiol.">
        <title>High frequency of phylogenetically diverse reductive dehalogenase-homologous genes in deep subseafloor sedimentary metagenomes.</title>
        <authorList>
            <person name="Kawai M."/>
            <person name="Futagami T."/>
            <person name="Toyoda A."/>
            <person name="Takaki Y."/>
            <person name="Nishi S."/>
            <person name="Hori S."/>
            <person name="Arai W."/>
            <person name="Tsubouchi T."/>
            <person name="Morono Y."/>
            <person name="Uchiyama I."/>
            <person name="Ito T."/>
            <person name="Fujiyama A."/>
            <person name="Inagaki F."/>
            <person name="Takami H."/>
        </authorList>
    </citation>
    <scope>NUCLEOTIDE SEQUENCE</scope>
    <source>
        <strain evidence="3">Expedition CK06-06</strain>
    </source>
</reference>
<dbReference type="SUPFAM" id="SSF53927">
    <property type="entry name" value="Cytidine deaminase-like"/>
    <property type="match status" value="1"/>
</dbReference>
<feature type="non-terminal residue" evidence="3">
    <location>
        <position position="1"/>
    </location>
</feature>
<sequence>YSDIELLKICRQDISKIISRSDLSSRIEVTATIDKDKIRHSDSLRFISLECGSIDDFIFGKGLKKIKSNLTVASDVVLTLNRETLNQQRYKKEFGGLHSAALFNKDGNLLNLEEDIGRHNCIDKIAGFMLIKRLSPEDKIIFTTGRLGIDVIYKICRMQIPIMVTNSSVTFSAAALAKKINLTVIGYARGGRFNIYSWPRRILK</sequence>
<keyword evidence="2" id="KW-0501">Molybdenum cofactor biosynthesis</keyword>
<dbReference type="Pfam" id="PF02634">
    <property type="entry name" value="FdhD-NarQ"/>
    <property type="match status" value="1"/>
</dbReference>
<dbReference type="PANTHER" id="PTHR30592:SF1">
    <property type="entry name" value="SULFUR CARRIER PROTEIN FDHD"/>
    <property type="match status" value="1"/>
</dbReference>
<evidence type="ECO:0000256" key="1">
    <source>
        <dbReference type="ARBA" id="ARBA00022490"/>
    </source>
</evidence>
<keyword evidence="1" id="KW-0963">Cytoplasm</keyword>
<dbReference type="InterPro" id="IPR016193">
    <property type="entry name" value="Cytidine_deaminase-like"/>
</dbReference>
<dbReference type="PANTHER" id="PTHR30592">
    <property type="entry name" value="FORMATE DEHYDROGENASE"/>
    <property type="match status" value="1"/>
</dbReference>
<dbReference type="EMBL" id="BARW01001750">
    <property type="protein sequence ID" value="GAI63412.1"/>
    <property type="molecule type" value="Genomic_DNA"/>
</dbReference>
<dbReference type="Gene3D" id="3.40.140.10">
    <property type="entry name" value="Cytidine Deaminase, domain 2"/>
    <property type="match status" value="1"/>
</dbReference>
<name>X1Q4G4_9ZZZZ</name>
<dbReference type="AlphaFoldDB" id="X1Q4G4"/>
<evidence type="ECO:0000313" key="3">
    <source>
        <dbReference type="EMBL" id="GAI63412.1"/>
    </source>
</evidence>
<dbReference type="InterPro" id="IPR003786">
    <property type="entry name" value="FdhD"/>
</dbReference>
<evidence type="ECO:0008006" key="4">
    <source>
        <dbReference type="Google" id="ProtNLM"/>
    </source>
</evidence>
<dbReference type="GO" id="GO:0006777">
    <property type="term" value="P:Mo-molybdopterin cofactor biosynthetic process"/>
    <property type="evidence" value="ECO:0007669"/>
    <property type="project" value="UniProtKB-KW"/>
</dbReference>
<organism evidence="3">
    <name type="scientific">marine sediment metagenome</name>
    <dbReference type="NCBI Taxonomy" id="412755"/>
    <lineage>
        <taxon>unclassified sequences</taxon>
        <taxon>metagenomes</taxon>
        <taxon>ecological metagenomes</taxon>
    </lineage>
</organism>
<accession>X1Q4G4</accession>
<evidence type="ECO:0000256" key="2">
    <source>
        <dbReference type="ARBA" id="ARBA00023150"/>
    </source>
</evidence>
<gene>
    <name evidence="3" type="ORF">S12H4_05337</name>
</gene>
<comment type="caution">
    <text evidence="3">The sequence shown here is derived from an EMBL/GenBank/DDBJ whole genome shotgun (WGS) entry which is preliminary data.</text>
</comment>